<evidence type="ECO:0000313" key="11">
    <source>
        <dbReference type="WBParaSite" id="BXY_1432400.1"/>
    </source>
</evidence>
<feature type="compositionally biased region" description="Low complexity" evidence="9">
    <location>
        <begin position="156"/>
        <end position="166"/>
    </location>
</feature>
<evidence type="ECO:0000256" key="1">
    <source>
        <dbReference type="ARBA" id="ARBA00004123"/>
    </source>
</evidence>
<dbReference type="CDD" id="cd00200">
    <property type="entry name" value="WD40"/>
    <property type="match status" value="1"/>
</dbReference>
<dbReference type="Pfam" id="PF00400">
    <property type="entry name" value="WD40"/>
    <property type="match status" value="6"/>
</dbReference>
<evidence type="ECO:0000313" key="10">
    <source>
        <dbReference type="Proteomes" id="UP000095284"/>
    </source>
</evidence>
<dbReference type="FunFam" id="2.130.10.10:FF:000218">
    <property type="entry name" value="WD40 repeat-containing protein HOS15"/>
    <property type="match status" value="1"/>
</dbReference>
<evidence type="ECO:0000256" key="4">
    <source>
        <dbReference type="ARBA" id="ARBA00023015"/>
    </source>
</evidence>
<dbReference type="SMART" id="SM00667">
    <property type="entry name" value="LisH"/>
    <property type="match status" value="1"/>
</dbReference>
<evidence type="ECO:0000256" key="6">
    <source>
        <dbReference type="ARBA" id="ARBA00023242"/>
    </source>
</evidence>
<dbReference type="InterPro" id="IPR020472">
    <property type="entry name" value="WD40_PAC1"/>
</dbReference>
<feature type="compositionally biased region" description="Polar residues" evidence="9">
    <location>
        <begin position="187"/>
        <end position="201"/>
    </location>
</feature>
<evidence type="ECO:0000256" key="8">
    <source>
        <dbReference type="PROSITE-ProRule" id="PRU00221"/>
    </source>
</evidence>
<dbReference type="SUPFAM" id="SSF50978">
    <property type="entry name" value="WD40 repeat-like"/>
    <property type="match status" value="1"/>
</dbReference>
<keyword evidence="6" id="KW-0539">Nucleus</keyword>
<dbReference type="WBParaSite" id="BXY_1432400.1">
    <property type="protein sequence ID" value="BXY_1432400.1"/>
    <property type="gene ID" value="BXY_1432400"/>
</dbReference>
<dbReference type="InterPro" id="IPR036322">
    <property type="entry name" value="WD40_repeat_dom_sf"/>
</dbReference>
<dbReference type="InterPro" id="IPR006594">
    <property type="entry name" value="LisH"/>
</dbReference>
<dbReference type="PRINTS" id="PR00320">
    <property type="entry name" value="GPROTEINBRPT"/>
</dbReference>
<name>A0A1I7SMN8_BURXY</name>
<feature type="repeat" description="WD" evidence="8">
    <location>
        <begin position="279"/>
        <end position="310"/>
    </location>
</feature>
<dbReference type="SMART" id="SM00320">
    <property type="entry name" value="WD40"/>
    <property type="match status" value="8"/>
</dbReference>
<dbReference type="AlphaFoldDB" id="A0A1I7SMN8"/>
<feature type="repeat" description="WD" evidence="8">
    <location>
        <begin position="333"/>
        <end position="365"/>
    </location>
</feature>
<keyword evidence="5" id="KW-0804">Transcription</keyword>
<dbReference type="GO" id="GO:0003714">
    <property type="term" value="F:transcription corepressor activity"/>
    <property type="evidence" value="ECO:0007669"/>
    <property type="project" value="InterPro"/>
</dbReference>
<dbReference type="Proteomes" id="UP000095284">
    <property type="component" value="Unplaced"/>
</dbReference>
<evidence type="ECO:0000256" key="9">
    <source>
        <dbReference type="SAM" id="MobiDB-lite"/>
    </source>
</evidence>
<feature type="repeat" description="WD" evidence="8">
    <location>
        <begin position="540"/>
        <end position="581"/>
    </location>
</feature>
<feature type="compositionally biased region" description="Basic and acidic residues" evidence="9">
    <location>
        <begin position="167"/>
        <end position="186"/>
    </location>
</feature>
<dbReference type="PANTHER" id="PTHR22846">
    <property type="entry name" value="WD40 REPEAT PROTEIN"/>
    <property type="match status" value="1"/>
</dbReference>
<keyword evidence="4" id="KW-0805">Transcription regulation</keyword>
<feature type="repeat" description="WD" evidence="8">
    <location>
        <begin position="498"/>
        <end position="539"/>
    </location>
</feature>
<dbReference type="PROSITE" id="PS50896">
    <property type="entry name" value="LISH"/>
    <property type="match status" value="1"/>
</dbReference>
<dbReference type="eggNOG" id="KOG0273">
    <property type="taxonomic scope" value="Eukaryota"/>
</dbReference>
<dbReference type="GO" id="GO:0000118">
    <property type="term" value="C:histone deacetylase complex"/>
    <property type="evidence" value="ECO:0007669"/>
    <property type="project" value="TreeGrafter"/>
</dbReference>
<comment type="subcellular location">
    <subcellularLocation>
        <location evidence="1">Nucleus</location>
    </subcellularLocation>
</comment>
<evidence type="ECO:0000256" key="7">
    <source>
        <dbReference type="ARBA" id="ARBA00025741"/>
    </source>
</evidence>
<dbReference type="Gene3D" id="1.20.960.30">
    <property type="match status" value="1"/>
</dbReference>
<feature type="repeat" description="WD" evidence="8">
    <location>
        <begin position="374"/>
        <end position="406"/>
    </location>
</feature>
<comment type="similarity">
    <text evidence="7">Belongs to the WD repeat EBI family.</text>
</comment>
<dbReference type="InterPro" id="IPR015943">
    <property type="entry name" value="WD40/YVTN_repeat-like_dom_sf"/>
</dbReference>
<evidence type="ECO:0000256" key="2">
    <source>
        <dbReference type="ARBA" id="ARBA00022574"/>
    </source>
</evidence>
<dbReference type="InterPro" id="IPR001680">
    <property type="entry name" value="WD40_rpt"/>
</dbReference>
<dbReference type="Pfam" id="PF08513">
    <property type="entry name" value="LisH"/>
    <property type="match status" value="1"/>
</dbReference>
<keyword evidence="2 8" id="KW-0853">WD repeat</keyword>
<dbReference type="FunFam" id="1.20.960.30:FF:000001">
    <property type="entry name" value="F-box-like/WD repeat-containing protein TBL1XR1"/>
    <property type="match status" value="1"/>
</dbReference>
<evidence type="ECO:0000256" key="3">
    <source>
        <dbReference type="ARBA" id="ARBA00022737"/>
    </source>
</evidence>
<dbReference type="PROSITE" id="PS50082">
    <property type="entry name" value="WD_REPEATS_2"/>
    <property type="match status" value="6"/>
</dbReference>
<feature type="region of interest" description="Disordered" evidence="9">
    <location>
        <begin position="146"/>
        <end position="221"/>
    </location>
</feature>
<feature type="repeat" description="WD" evidence="8">
    <location>
        <begin position="456"/>
        <end position="497"/>
    </location>
</feature>
<dbReference type="PROSITE" id="PS00678">
    <property type="entry name" value="WD_REPEATS_1"/>
    <property type="match status" value="3"/>
</dbReference>
<keyword evidence="3" id="KW-0677">Repeat</keyword>
<reference evidence="11" key="1">
    <citation type="submission" date="2016-11" db="UniProtKB">
        <authorList>
            <consortium name="WormBaseParasite"/>
        </authorList>
    </citation>
    <scope>IDENTIFICATION</scope>
</reference>
<protein>
    <submittedName>
        <fullName evidence="11">LisH domain-containing protein</fullName>
    </submittedName>
</protein>
<dbReference type="InterPro" id="IPR019775">
    <property type="entry name" value="WD40_repeat_CS"/>
</dbReference>
<accession>A0A1I7SMN8</accession>
<organism evidence="10 11">
    <name type="scientific">Bursaphelenchus xylophilus</name>
    <name type="common">Pinewood nematode worm</name>
    <name type="synonym">Aphelenchoides xylophilus</name>
    <dbReference type="NCBI Taxonomy" id="6326"/>
    <lineage>
        <taxon>Eukaryota</taxon>
        <taxon>Metazoa</taxon>
        <taxon>Ecdysozoa</taxon>
        <taxon>Nematoda</taxon>
        <taxon>Chromadorea</taxon>
        <taxon>Rhabditida</taxon>
        <taxon>Tylenchina</taxon>
        <taxon>Tylenchomorpha</taxon>
        <taxon>Aphelenchoidea</taxon>
        <taxon>Aphelenchoididae</taxon>
        <taxon>Bursaphelenchus</taxon>
    </lineage>
</organism>
<dbReference type="InterPro" id="IPR045183">
    <property type="entry name" value="Ebi-like"/>
</dbReference>
<sequence length="626" mass="69655">MPCGDSPEGLNIYYYIGLKTMDGAVFTSDELNYLIYRYMMENGYQHSAFTFASESNLSNSNVDGAIVPRGALISIVQKGLHFTEAEFFSTLASSSNEKYEAWRYERALGSICLFEAVLPDAERLKRLEEKIIEEVGEEAVVKPLNIRITEPERPHSTNSAPSSRASSEGDHHVLEDDLERRDHTEEQLQPSNESQGLNPNFQHPGPAYSPNRLQNGNFSVAGHSGKKAAAAAAHNSRPSATGVNNSNIVQYANGKMLPNSDQVNIDPDLELDRNKMQALTGHNADVFICSWNPKHECFASGSGDSTARLWFPGQDIQNSVQSIVLMHEMQREQGNKNKDVTSLNWSSNGEYLATGCYDGVARIWNRKGELVMSTNAHAGPIFALKWNYGGTKVLSAGVDNCTVVWDPQKNVARPFKFHTQSALDVDWINDETFASCSVDSLIHICHCQSDIPLKTFKGHGNEVNAVKYDRISRLLASCSDDRTLKIWNMDEDSPIFDVTAHDKEIYTIRWSPIGNILASASFDCSVKIWDLQNKVCARQLQKHTESVYTVAFHPEGRLLASGSFDRTINIWDLSTGRVVMTYTGCEMSGGFFEVDWNRTGEKLAASAASGTMLLFDLRFLRSVVRT</sequence>
<dbReference type="PROSITE" id="PS50294">
    <property type="entry name" value="WD_REPEATS_REGION"/>
    <property type="match status" value="6"/>
</dbReference>
<dbReference type="PANTHER" id="PTHR22846:SF2">
    <property type="entry name" value="F-BOX-LIKE_WD REPEAT-CONTAINING PROTEIN EBI"/>
    <property type="match status" value="1"/>
</dbReference>
<evidence type="ECO:0000256" key="5">
    <source>
        <dbReference type="ARBA" id="ARBA00023163"/>
    </source>
</evidence>
<proteinExistence type="inferred from homology"/>
<dbReference type="GO" id="GO:0006357">
    <property type="term" value="P:regulation of transcription by RNA polymerase II"/>
    <property type="evidence" value="ECO:0007669"/>
    <property type="project" value="TreeGrafter"/>
</dbReference>
<dbReference type="Gene3D" id="2.130.10.10">
    <property type="entry name" value="YVTN repeat-like/Quinoprotein amine dehydrogenase"/>
    <property type="match status" value="1"/>
</dbReference>